<accession>A0ABU2N184</accession>
<sequence>MLVSSGAAVAGAVTTGIATGTAAAEERGGSGRRLPWILDAVMCNPGESVPLTAFDDLQRLRDYGFNGKIVTEWHPPSTAITYDSLDPEIFPQDSDERVWVETNAGRIDARIRQIRAAGLKALYFIDIVTLPNRLVDRYADKILDSEGRINLDYEETRRIHRVMLAEIFDRFPDLDGLVVRTGETYLPAVPYFRGNNPVTRGADSHVILLDILRDEVCVKRDKLLFYRTWSFDAFTTSPDYYLDVTDRIEPHPNLIFSIKHTAGDFLRTYEFNPTLTLGRHPQIVEVQCQREYEAKGAVPDYVMNGVIDGFEEYPEDAGRRGLADIRDHPNFQGVWTWSRGGGWRGPYIPNEMWCDLNVYVASHWAQDVDRTEAEVFGDWMRRAGLKGADRDRFRRLALLSATGTLYGKYTGLFTMANPFWMRDQFIGGSDDQLKADFERIRSQGQIDTAIQEKADAVATWREVARLARNIQLPDPADRDYLRISSEYGLRLYTAVHHAWAVMLKGVEGDSTGTYDVAAIREHLAAFDTAWLSYLGLREHPQCPTLYEPYAFGAQDVNGLYHSDRDRGAKPTLDHYRAIVGDG</sequence>
<keyword evidence="2" id="KW-1185">Reference proteome</keyword>
<gene>
    <name evidence="1" type="ORF">RM590_34675</name>
</gene>
<protein>
    <submittedName>
        <fullName evidence="1">Uncharacterized protein</fullName>
    </submittedName>
</protein>
<proteinExistence type="predicted"/>
<evidence type="ECO:0000313" key="2">
    <source>
        <dbReference type="Proteomes" id="UP001183246"/>
    </source>
</evidence>
<dbReference type="SUPFAM" id="SSF51445">
    <property type="entry name" value="(Trans)glycosidases"/>
    <property type="match status" value="1"/>
</dbReference>
<organism evidence="1 2">
    <name type="scientific">Streptomyces litchfieldiae</name>
    <dbReference type="NCBI Taxonomy" id="3075543"/>
    <lineage>
        <taxon>Bacteria</taxon>
        <taxon>Bacillati</taxon>
        <taxon>Actinomycetota</taxon>
        <taxon>Actinomycetes</taxon>
        <taxon>Kitasatosporales</taxon>
        <taxon>Streptomycetaceae</taxon>
        <taxon>Streptomyces</taxon>
    </lineage>
</organism>
<reference evidence="2" key="1">
    <citation type="submission" date="2023-07" db="EMBL/GenBank/DDBJ databases">
        <title>30 novel species of actinomycetes from the DSMZ collection.</title>
        <authorList>
            <person name="Nouioui I."/>
        </authorList>
    </citation>
    <scope>NUCLEOTIDE SEQUENCE [LARGE SCALE GENOMIC DNA]</scope>
    <source>
        <strain evidence="2">DSM 44938</strain>
    </source>
</reference>
<dbReference type="Proteomes" id="UP001183246">
    <property type="component" value="Unassembled WGS sequence"/>
</dbReference>
<dbReference type="InterPro" id="IPR017853">
    <property type="entry name" value="GH"/>
</dbReference>
<name>A0ABU2N184_9ACTN</name>
<comment type="caution">
    <text evidence="1">The sequence shown here is derived from an EMBL/GenBank/DDBJ whole genome shotgun (WGS) entry which is preliminary data.</text>
</comment>
<evidence type="ECO:0000313" key="1">
    <source>
        <dbReference type="EMBL" id="MDT0347672.1"/>
    </source>
</evidence>
<dbReference type="EMBL" id="JAVREL010000038">
    <property type="protein sequence ID" value="MDT0347672.1"/>
    <property type="molecule type" value="Genomic_DNA"/>
</dbReference>